<organism evidence="1 2">
    <name type="scientific">candidate division WOR_3 bacterium SM1_77</name>
    <dbReference type="NCBI Taxonomy" id="1703778"/>
    <lineage>
        <taxon>Bacteria</taxon>
        <taxon>Bacteria division WOR-3</taxon>
    </lineage>
</organism>
<accession>A0A0S8K075</accession>
<reference evidence="1 2" key="1">
    <citation type="journal article" date="2015" name="Microbiome">
        <title>Genomic resolution of linkages in carbon, nitrogen, and sulfur cycling among widespread estuary sediment bacteria.</title>
        <authorList>
            <person name="Baker B.J."/>
            <person name="Lazar C.S."/>
            <person name="Teske A.P."/>
            <person name="Dick G.J."/>
        </authorList>
    </citation>
    <scope>NUCLEOTIDE SEQUENCE [LARGE SCALE GENOMIC DNA]</scope>
    <source>
        <strain evidence="1">SM1_77</strain>
    </source>
</reference>
<sequence length="290" mass="33378">MPGQTQRTHGGRQIWVDELWTPYGDLLAGYHSSRQRGFTVIDSPWFQRNRRAFGMELEVQCRSGDLHTKLGKVHEALNHETFETGEYCYFERDGSIGEGFEIVTQPAGLDVHTERMAAFLRNGKLKMGLRSHEGGACGLHIHVGREFLTQGQIYRVQAFLNDVRNESLIRSIARRYDNGYCRFKPHLAKFTIQNKHSTERYEALNVTNPDTVEFRIFRGSLRYESVMAALEFVNALLTFCTPGEVSLVEFTALGFKKWLVRPQNRIDTKYLRSYLAVEVNHDNEREPLAA</sequence>
<proteinExistence type="predicted"/>
<evidence type="ECO:0000313" key="2">
    <source>
        <dbReference type="Proteomes" id="UP000050975"/>
    </source>
</evidence>
<evidence type="ECO:0000313" key="1">
    <source>
        <dbReference type="EMBL" id="KPL15168.1"/>
    </source>
</evidence>
<name>A0A0S8K075_UNCW3</name>
<comment type="caution">
    <text evidence="1">The sequence shown here is derived from an EMBL/GenBank/DDBJ whole genome shotgun (WGS) entry which is preliminary data.</text>
</comment>
<dbReference type="EMBL" id="LJVE01000022">
    <property type="protein sequence ID" value="KPL15168.1"/>
    <property type="molecule type" value="Genomic_DNA"/>
</dbReference>
<evidence type="ECO:0008006" key="3">
    <source>
        <dbReference type="Google" id="ProtNLM"/>
    </source>
</evidence>
<gene>
    <name evidence="1" type="ORF">AMJ74_02055</name>
</gene>
<dbReference type="AlphaFoldDB" id="A0A0S8K075"/>
<protein>
    <recommendedName>
        <fullName evidence="3">Amidoligase enzyme</fullName>
    </recommendedName>
</protein>
<dbReference type="Proteomes" id="UP000050975">
    <property type="component" value="Unassembled WGS sequence"/>
</dbReference>